<dbReference type="PROSITE" id="PS50865">
    <property type="entry name" value="ZF_MYND_2"/>
    <property type="match status" value="1"/>
</dbReference>
<dbReference type="Gene3D" id="3.90.70.10">
    <property type="entry name" value="Cysteine proteinases"/>
    <property type="match status" value="1"/>
</dbReference>
<dbReference type="SUPFAM" id="SSF144232">
    <property type="entry name" value="HIT/MYND zinc finger-like"/>
    <property type="match status" value="1"/>
</dbReference>
<feature type="compositionally biased region" description="Low complexity" evidence="12">
    <location>
        <begin position="877"/>
        <end position="889"/>
    </location>
</feature>
<evidence type="ECO:0000256" key="3">
    <source>
        <dbReference type="ARBA" id="ARBA00012759"/>
    </source>
</evidence>
<feature type="compositionally biased region" description="Low complexity" evidence="12">
    <location>
        <begin position="361"/>
        <end position="374"/>
    </location>
</feature>
<dbReference type="GO" id="GO:0004843">
    <property type="term" value="F:cysteine-type deubiquitinase activity"/>
    <property type="evidence" value="ECO:0007669"/>
    <property type="project" value="UniProtKB-EC"/>
</dbReference>
<dbReference type="FunFam" id="3.90.70.10:FF:000026">
    <property type="entry name" value="Ubiquitin carboxyl-terminal hydrolase 15"/>
    <property type="match status" value="1"/>
</dbReference>
<dbReference type="GO" id="GO:0005634">
    <property type="term" value="C:nucleus"/>
    <property type="evidence" value="ECO:0007669"/>
    <property type="project" value="TreeGrafter"/>
</dbReference>
<keyword evidence="6 11" id="KW-0863">Zinc-finger</keyword>
<dbReference type="PANTHER" id="PTHR24006">
    <property type="entry name" value="UBIQUITIN CARBOXYL-TERMINAL HYDROLASE"/>
    <property type="match status" value="1"/>
</dbReference>
<comment type="catalytic activity">
    <reaction evidence="1">
        <text>Thiol-dependent hydrolysis of ester, thioester, amide, peptide and isopeptide bonds formed by the C-terminal Gly of ubiquitin (a 76-residue protein attached to proteins as an intracellular targeting signal).</text>
        <dbReference type="EC" id="3.4.19.12"/>
    </reaction>
</comment>
<evidence type="ECO:0000256" key="1">
    <source>
        <dbReference type="ARBA" id="ARBA00000707"/>
    </source>
</evidence>
<evidence type="ECO:0000256" key="6">
    <source>
        <dbReference type="ARBA" id="ARBA00022771"/>
    </source>
</evidence>
<organism evidence="15 16">
    <name type="scientific">Ananas comosus</name>
    <name type="common">Pineapple</name>
    <name type="synonym">Ananas ananas</name>
    <dbReference type="NCBI Taxonomy" id="4615"/>
    <lineage>
        <taxon>Eukaryota</taxon>
        <taxon>Viridiplantae</taxon>
        <taxon>Streptophyta</taxon>
        <taxon>Embryophyta</taxon>
        <taxon>Tracheophyta</taxon>
        <taxon>Spermatophyta</taxon>
        <taxon>Magnoliopsida</taxon>
        <taxon>Liliopsida</taxon>
        <taxon>Poales</taxon>
        <taxon>Bromeliaceae</taxon>
        <taxon>Bromelioideae</taxon>
        <taxon>Ananas</taxon>
    </lineage>
</organism>
<comment type="similarity">
    <text evidence="2">Belongs to the peptidase C19 family.</text>
</comment>
<dbReference type="Proteomes" id="UP000515123">
    <property type="component" value="Linkage group 2"/>
</dbReference>
<evidence type="ECO:0000259" key="13">
    <source>
        <dbReference type="PROSITE" id="PS50235"/>
    </source>
</evidence>
<feature type="region of interest" description="Disordered" evidence="12">
    <location>
        <begin position="128"/>
        <end position="196"/>
    </location>
</feature>
<feature type="compositionally biased region" description="Low complexity" evidence="12">
    <location>
        <begin position="820"/>
        <end position="849"/>
    </location>
</feature>
<feature type="region of interest" description="Disordered" evidence="12">
    <location>
        <begin position="323"/>
        <end position="374"/>
    </location>
</feature>
<keyword evidence="4" id="KW-0645">Protease</keyword>
<evidence type="ECO:0000256" key="9">
    <source>
        <dbReference type="ARBA" id="ARBA00022807"/>
    </source>
</evidence>
<evidence type="ECO:0000313" key="15">
    <source>
        <dbReference type="Proteomes" id="UP000515123"/>
    </source>
</evidence>
<keyword evidence="15" id="KW-1185">Reference proteome</keyword>
<gene>
    <name evidence="16" type="primary">LOC109705287</name>
</gene>
<dbReference type="EC" id="3.4.19.12" evidence="3"/>
<dbReference type="SUPFAM" id="SSF54001">
    <property type="entry name" value="Cysteine proteinases"/>
    <property type="match status" value="1"/>
</dbReference>
<evidence type="ECO:0000256" key="8">
    <source>
        <dbReference type="ARBA" id="ARBA00022801"/>
    </source>
</evidence>
<feature type="region of interest" description="Disordered" evidence="12">
    <location>
        <begin position="233"/>
        <end position="304"/>
    </location>
</feature>
<keyword evidence="7" id="KW-0833">Ubl conjugation pathway</keyword>
<evidence type="ECO:0000256" key="10">
    <source>
        <dbReference type="ARBA" id="ARBA00022833"/>
    </source>
</evidence>
<dbReference type="Gramene" id="Aco001274.1.mrna1">
    <property type="protein sequence ID" value="Aco001274.1.mrna1"/>
    <property type="gene ID" value="Aco001274.1.path1"/>
</dbReference>
<dbReference type="PROSITE" id="PS01360">
    <property type="entry name" value="ZF_MYND_1"/>
    <property type="match status" value="1"/>
</dbReference>
<dbReference type="Pfam" id="PF01753">
    <property type="entry name" value="zf-MYND"/>
    <property type="match status" value="1"/>
</dbReference>
<dbReference type="AlphaFoldDB" id="A0A6P5EE28"/>
<keyword evidence="10" id="KW-0862">Zinc</keyword>
<dbReference type="InterPro" id="IPR001394">
    <property type="entry name" value="Peptidase_C19_UCH"/>
</dbReference>
<dbReference type="PROSITE" id="PS50235">
    <property type="entry name" value="USP_3"/>
    <property type="match status" value="1"/>
</dbReference>
<proteinExistence type="inferred from homology"/>
<dbReference type="InterPro" id="IPR050164">
    <property type="entry name" value="Peptidase_C19"/>
</dbReference>
<dbReference type="PANTHER" id="PTHR24006:SF874">
    <property type="entry name" value="UBIQUITIN CARBOXYL-TERMINAL HYDROLASE 16"/>
    <property type="match status" value="1"/>
</dbReference>
<feature type="compositionally biased region" description="Basic and acidic residues" evidence="12">
    <location>
        <begin position="273"/>
        <end position="293"/>
    </location>
</feature>
<dbReference type="InterPro" id="IPR028889">
    <property type="entry name" value="USP"/>
</dbReference>
<evidence type="ECO:0000256" key="12">
    <source>
        <dbReference type="SAM" id="MobiDB-lite"/>
    </source>
</evidence>
<dbReference type="GO" id="GO:0005829">
    <property type="term" value="C:cytosol"/>
    <property type="evidence" value="ECO:0007669"/>
    <property type="project" value="TreeGrafter"/>
</dbReference>
<name>A0A6P5EE28_ANACO</name>
<evidence type="ECO:0000256" key="2">
    <source>
        <dbReference type="ARBA" id="ARBA00009085"/>
    </source>
</evidence>
<dbReference type="OrthoDB" id="420187at2759"/>
<feature type="domain" description="USP" evidence="13">
    <location>
        <begin position="456"/>
        <end position="761"/>
    </location>
</feature>
<dbReference type="GO" id="GO:0008270">
    <property type="term" value="F:zinc ion binding"/>
    <property type="evidence" value="ECO:0007669"/>
    <property type="project" value="UniProtKB-KW"/>
</dbReference>
<dbReference type="PROSITE" id="PS00972">
    <property type="entry name" value="USP_1"/>
    <property type="match status" value="1"/>
</dbReference>
<dbReference type="GO" id="GO:0006508">
    <property type="term" value="P:proteolysis"/>
    <property type="evidence" value="ECO:0007669"/>
    <property type="project" value="UniProtKB-KW"/>
</dbReference>
<evidence type="ECO:0000256" key="11">
    <source>
        <dbReference type="PROSITE-ProRule" id="PRU00134"/>
    </source>
</evidence>
<dbReference type="RefSeq" id="XP_020081616.1">
    <property type="nucleotide sequence ID" value="XM_020226027.1"/>
</dbReference>
<keyword evidence="5" id="KW-0479">Metal-binding</keyword>
<feature type="region of interest" description="Disordered" evidence="12">
    <location>
        <begin position="816"/>
        <end position="850"/>
    </location>
</feature>
<evidence type="ECO:0000256" key="7">
    <source>
        <dbReference type="ARBA" id="ARBA00022786"/>
    </source>
</evidence>
<dbReference type="Pfam" id="PF00443">
    <property type="entry name" value="UCH"/>
    <property type="match status" value="1"/>
</dbReference>
<evidence type="ECO:0000256" key="4">
    <source>
        <dbReference type="ARBA" id="ARBA00022670"/>
    </source>
</evidence>
<feature type="compositionally biased region" description="Low complexity" evidence="12">
    <location>
        <begin position="233"/>
        <end position="245"/>
    </location>
</feature>
<protein>
    <recommendedName>
        <fullName evidence="3">ubiquitinyl hydrolase 1</fullName>
        <ecNumber evidence="3">3.4.19.12</ecNumber>
    </recommendedName>
</protein>
<keyword evidence="9" id="KW-0788">Thiol protease</keyword>
<evidence type="ECO:0000256" key="5">
    <source>
        <dbReference type="ARBA" id="ARBA00022723"/>
    </source>
</evidence>
<reference evidence="16" key="2">
    <citation type="submission" date="2025-08" db="UniProtKB">
        <authorList>
            <consortium name="RefSeq"/>
        </authorList>
    </citation>
    <scope>IDENTIFICATION</scope>
    <source>
        <tissue evidence="16">Leaf</tissue>
    </source>
</reference>
<keyword evidence="8" id="KW-0378">Hydrolase</keyword>
<dbReference type="GO" id="GO:0016579">
    <property type="term" value="P:protein deubiquitination"/>
    <property type="evidence" value="ECO:0007669"/>
    <property type="project" value="InterPro"/>
</dbReference>
<dbReference type="InterPro" id="IPR018200">
    <property type="entry name" value="USP_CS"/>
</dbReference>
<evidence type="ECO:0000313" key="16">
    <source>
        <dbReference type="RefSeq" id="XP_020081616.1"/>
    </source>
</evidence>
<feature type="region of interest" description="Disordered" evidence="12">
    <location>
        <begin position="388"/>
        <end position="407"/>
    </location>
</feature>
<feature type="compositionally biased region" description="Polar residues" evidence="12">
    <location>
        <begin position="328"/>
        <end position="337"/>
    </location>
</feature>
<feature type="compositionally biased region" description="Basic and acidic residues" evidence="12">
    <location>
        <begin position="913"/>
        <end position="927"/>
    </location>
</feature>
<dbReference type="GeneID" id="109705287"/>
<dbReference type="InterPro" id="IPR038765">
    <property type="entry name" value="Papain-like_cys_pep_sf"/>
</dbReference>
<feature type="domain" description="MYND-type" evidence="14">
    <location>
        <begin position="94"/>
        <end position="131"/>
    </location>
</feature>
<dbReference type="InterPro" id="IPR002893">
    <property type="entry name" value="Znf_MYND"/>
</dbReference>
<feature type="region of interest" description="Disordered" evidence="12">
    <location>
        <begin position="866"/>
        <end position="930"/>
    </location>
</feature>
<reference evidence="15" key="1">
    <citation type="journal article" date="2015" name="Nat. Genet.">
        <title>The pineapple genome and the evolution of CAM photosynthesis.</title>
        <authorList>
            <person name="Ming R."/>
            <person name="VanBuren R."/>
            <person name="Wai C.M."/>
            <person name="Tang H."/>
            <person name="Schatz M.C."/>
            <person name="Bowers J.E."/>
            <person name="Lyons E."/>
            <person name="Wang M.L."/>
            <person name="Chen J."/>
            <person name="Biggers E."/>
            <person name="Zhang J."/>
            <person name="Huang L."/>
            <person name="Zhang L."/>
            <person name="Miao W."/>
            <person name="Zhang J."/>
            <person name="Ye Z."/>
            <person name="Miao C."/>
            <person name="Lin Z."/>
            <person name="Wang H."/>
            <person name="Zhou H."/>
            <person name="Yim W.C."/>
            <person name="Priest H.D."/>
            <person name="Zheng C."/>
            <person name="Woodhouse M."/>
            <person name="Edger P.P."/>
            <person name="Guyot R."/>
            <person name="Guo H.B."/>
            <person name="Guo H."/>
            <person name="Zheng G."/>
            <person name="Singh R."/>
            <person name="Sharma A."/>
            <person name="Min X."/>
            <person name="Zheng Y."/>
            <person name="Lee H."/>
            <person name="Gurtowski J."/>
            <person name="Sedlazeck F.J."/>
            <person name="Harkess A."/>
            <person name="McKain M.R."/>
            <person name="Liao Z."/>
            <person name="Fang J."/>
            <person name="Liu J."/>
            <person name="Zhang X."/>
            <person name="Zhang Q."/>
            <person name="Hu W."/>
            <person name="Qin Y."/>
            <person name="Wang K."/>
            <person name="Chen L.Y."/>
            <person name="Shirley N."/>
            <person name="Lin Y.R."/>
            <person name="Liu L.Y."/>
            <person name="Hernandez A.G."/>
            <person name="Wright C.L."/>
            <person name="Bulone V."/>
            <person name="Tuskan G.A."/>
            <person name="Heath K."/>
            <person name="Zee F."/>
            <person name="Moore P.H."/>
            <person name="Sunkar R."/>
            <person name="Leebens-Mack J.H."/>
            <person name="Mockler T."/>
            <person name="Bennetzen J.L."/>
            <person name="Freeling M."/>
            <person name="Sankoff D."/>
            <person name="Paterson A.H."/>
            <person name="Zhu X."/>
            <person name="Yang X."/>
            <person name="Smith J.A."/>
            <person name="Cushman J.C."/>
            <person name="Paull R.E."/>
            <person name="Yu Q."/>
        </authorList>
    </citation>
    <scope>NUCLEOTIDE SEQUENCE [LARGE SCALE GENOMIC DNA]</scope>
    <source>
        <strain evidence="15">cv. F153</strain>
    </source>
</reference>
<dbReference type="FunFam" id="6.10.140.2220:FF:000006">
    <property type="entry name" value="Ubiquitin carboxyl-terminal hydrolase 15"/>
    <property type="match status" value="1"/>
</dbReference>
<dbReference type="Gene3D" id="6.10.140.2220">
    <property type="match status" value="1"/>
</dbReference>
<feature type="compositionally biased region" description="Polar residues" evidence="12">
    <location>
        <begin position="143"/>
        <end position="162"/>
    </location>
</feature>
<dbReference type="CDD" id="cd02661">
    <property type="entry name" value="Peptidase_C19E"/>
    <property type="match status" value="1"/>
</dbReference>
<sequence>MGDLGHARVALVLLLLGPVLALIVRRRWRMAKARQEEVRRLARLAAAEAERAEMEAVLVYSAEMKVPEAVAASVPAEEASAAADAPAVASGLLCARCFAPATARCARCKAARYCSGKCQIIHWRQGHKDECHPPRVHDKEDQLSTSNSKKVQSEQPGPSDNNVVLEGQLPAQPVDSFRNRPESSETNFSGNILNKDVMVEDMTSSDASIETSDKRPVNQESILHRDAILRESVASAPSTSVSTPVDSGDDNLSASPAPEIPSAGSPINTSYSEDLKEKMSASKDKAVDHRNSQHSENTIEGQENAFVKGSQNKFVGHKCLAHEKLGPTDSSRNAASNEDTRIQFKQAKSQDSGTKKSELRSSASASSASEMSTSAGISKAIDTSAKSVGAPKVLPRPAESGGPVSNSVTTSLKSVLNHFPSSKLVRHYPPEFRQMLFPYDQFVKLYNSNKVEFRPCGLINCGNSCYANAVLQCLAFTRPLTAYLLEGLHSKTCLKKEWCFTCEFESLVMNAKQGKSPLSPIGVLSNLHKIGSGFDLGKEEDAHEFLRFVIDAMQSVCRKEAGPNATGRLAEETTLIQLTFGGYLRSKIKCMKCLGKSEQYERMMDLTVEIQGEIGTLEEALLQFTSTEVLDGENKYQCSRCNSYERAKKKLTILEAPNILTITLKRFESGKFGKLNKAVRFPEYLNLARYMSATDDKSPVYQLYAVVVHLDVMNSSFSGHYVCYVKDTQGKWYKTDDTKVKPVELEHVLSKGAYMLLYARCSPRAPSSVRRAIRVKKIRSKTPNAPGFHGGSSFGQLRGDDPFNALPFRLFGETVRPNTDSSSDSSSLFSNSDEGSFTTESTRDSTSTEEYSEYLFGDSDRMSWNNSPLRYSDETENGGNSASNPSSSGREVDGLEVGFEGGESPSFLYSDTSKQRRELTEQSREVETDWANPNVVKANVLLRRPTRERTTQPFYS</sequence>
<feature type="compositionally biased region" description="Basic and acidic residues" evidence="12">
    <location>
        <begin position="128"/>
        <end position="142"/>
    </location>
</feature>
<evidence type="ECO:0000259" key="14">
    <source>
        <dbReference type="PROSITE" id="PS50865"/>
    </source>
</evidence>
<accession>A0A6P5EE28</accession>